<accession>A0A388T8X2</accession>
<organism evidence="1 2">
    <name type="scientific">Termititenax aidoneus</name>
    <dbReference type="NCBI Taxonomy" id="2218524"/>
    <lineage>
        <taxon>Bacteria</taxon>
        <taxon>Bacillati</taxon>
        <taxon>Candidatus Margulisiibacteriota</taxon>
        <taxon>Candidatus Termititenacia</taxon>
        <taxon>Candidatus Termititenacales</taxon>
        <taxon>Candidatus Termititenacaceae</taxon>
        <taxon>Candidatus Termititenax</taxon>
    </lineage>
</organism>
<sequence>MKLISVNILISTAKQLKKDGWKFDWDKSFGAVSQKIAYFDNDTIQGLTEFEEVPSSRYNIIYRLELAPANIGKNKKIDNVAGVLFAYVAKDSLDAGFDGFVVFDSKTILKEHYVRKYGAKILYGDRLYFDTKASKTLVAKYLKGKYHV</sequence>
<comment type="caution">
    <text evidence="1">The sequence shown here is derived from an EMBL/GenBank/DDBJ whole genome shotgun (WGS) entry which is preliminary data.</text>
</comment>
<evidence type="ECO:0000313" key="1">
    <source>
        <dbReference type="EMBL" id="GBR73061.1"/>
    </source>
</evidence>
<name>A0A388T8X2_TERA1</name>
<dbReference type="EMBL" id="BGZN01000005">
    <property type="protein sequence ID" value="GBR73061.1"/>
    <property type="molecule type" value="Genomic_DNA"/>
</dbReference>
<reference evidence="1 2" key="1">
    <citation type="journal article" date="2019" name="ISME J.">
        <title>Genome analyses of uncultured TG2/ZB3 bacteria in 'Margulisbacteria' specifically attached to ectosymbiotic spirochetes of protists in the termite gut.</title>
        <authorList>
            <person name="Utami Y.D."/>
            <person name="Kuwahara H."/>
            <person name="Igai K."/>
            <person name="Murakami T."/>
            <person name="Sugaya K."/>
            <person name="Morikawa T."/>
            <person name="Nagura Y."/>
            <person name="Yuki M."/>
            <person name="Deevong P."/>
            <person name="Inoue T."/>
            <person name="Kihara K."/>
            <person name="Lo N."/>
            <person name="Yamada A."/>
            <person name="Ohkuma M."/>
            <person name="Hongoh Y."/>
        </authorList>
    </citation>
    <scope>NUCLEOTIDE SEQUENCE [LARGE SCALE GENOMIC DNA]</scope>
    <source>
        <strain evidence="1">NkOx7-01</strain>
    </source>
</reference>
<keyword evidence="2" id="KW-1185">Reference proteome</keyword>
<dbReference type="GO" id="GO:0016740">
    <property type="term" value="F:transferase activity"/>
    <property type="evidence" value="ECO:0007669"/>
    <property type="project" value="UniProtKB-KW"/>
</dbReference>
<proteinExistence type="predicted"/>
<protein>
    <submittedName>
        <fullName evidence="1">Acetyltransferase GNAT family protein</fullName>
    </submittedName>
</protein>
<evidence type="ECO:0000313" key="2">
    <source>
        <dbReference type="Proteomes" id="UP000269352"/>
    </source>
</evidence>
<dbReference type="Proteomes" id="UP000269352">
    <property type="component" value="Unassembled WGS sequence"/>
</dbReference>
<gene>
    <name evidence="1" type="ORF">NO1_0513</name>
</gene>
<dbReference type="AlphaFoldDB" id="A0A388T8X2"/>